<dbReference type="EMBL" id="JAGDFM010000843">
    <property type="protein sequence ID" value="KAG7376028.1"/>
    <property type="molecule type" value="Genomic_DNA"/>
</dbReference>
<name>A0A8T1V7G2_9STRA</name>
<feature type="compositionally biased region" description="Basic and acidic residues" evidence="1">
    <location>
        <begin position="22"/>
        <end position="56"/>
    </location>
</feature>
<comment type="caution">
    <text evidence="2">The sequence shown here is derived from an EMBL/GenBank/DDBJ whole genome shotgun (WGS) entry which is preliminary data.</text>
</comment>
<evidence type="ECO:0000256" key="1">
    <source>
        <dbReference type="SAM" id="MobiDB-lite"/>
    </source>
</evidence>
<feature type="compositionally biased region" description="Acidic residues" evidence="1">
    <location>
        <begin position="93"/>
        <end position="107"/>
    </location>
</feature>
<proteinExistence type="predicted"/>
<keyword evidence="3" id="KW-1185">Reference proteome</keyword>
<feature type="compositionally biased region" description="Acidic residues" evidence="1">
    <location>
        <begin position="63"/>
        <end position="82"/>
    </location>
</feature>
<reference evidence="2" key="1">
    <citation type="submission" date="2021-02" db="EMBL/GenBank/DDBJ databases">
        <authorList>
            <person name="Palmer J.M."/>
        </authorList>
    </citation>
    <scope>NUCLEOTIDE SEQUENCE</scope>
    <source>
        <strain evidence="2">SCRP734</strain>
    </source>
</reference>
<accession>A0A8T1V7G2</accession>
<dbReference type="Proteomes" id="UP000694044">
    <property type="component" value="Unassembled WGS sequence"/>
</dbReference>
<dbReference type="AlphaFoldDB" id="A0A8T1V7G2"/>
<sequence length="136" mass="14754">MQKGEEFVNEDQPVRKVTGSEQLRDEVEGGVKGAHPAEEEASARETRKVDHVDGDIHTSMVYDTEENEPESEADVVECDEGESVAGTSGSSVAEEDFDDEENEENASDDGVTVASVLVPDENEMDTNVDSFFVPEG</sequence>
<feature type="region of interest" description="Disordered" evidence="1">
    <location>
        <begin position="1"/>
        <end position="136"/>
    </location>
</feature>
<gene>
    <name evidence="2" type="ORF">PHYPSEUDO_014621</name>
</gene>
<organism evidence="2 3">
    <name type="scientific">Phytophthora pseudosyringae</name>
    <dbReference type="NCBI Taxonomy" id="221518"/>
    <lineage>
        <taxon>Eukaryota</taxon>
        <taxon>Sar</taxon>
        <taxon>Stramenopiles</taxon>
        <taxon>Oomycota</taxon>
        <taxon>Peronosporomycetes</taxon>
        <taxon>Peronosporales</taxon>
        <taxon>Peronosporaceae</taxon>
        <taxon>Phytophthora</taxon>
    </lineage>
</organism>
<protein>
    <submittedName>
        <fullName evidence="2">Uncharacterized protein</fullName>
    </submittedName>
</protein>
<evidence type="ECO:0000313" key="3">
    <source>
        <dbReference type="Proteomes" id="UP000694044"/>
    </source>
</evidence>
<evidence type="ECO:0000313" key="2">
    <source>
        <dbReference type="EMBL" id="KAG7376028.1"/>
    </source>
</evidence>